<name>A0ABU8L3S9_9HYPH</name>
<comment type="caution">
    <text evidence="1">The sequence shown here is derived from an EMBL/GenBank/DDBJ whole genome shotgun (WGS) entry which is preliminary data.</text>
</comment>
<reference evidence="1 2" key="1">
    <citation type="submission" date="2022-12" db="EMBL/GenBank/DDBJ databases">
        <authorList>
            <person name="Muema E."/>
        </authorList>
    </citation>
    <scope>NUCLEOTIDE SEQUENCE [LARGE SCALE GENOMIC DNA]</scope>
    <source>
        <strain evidence="2">1326</strain>
    </source>
</reference>
<organism evidence="1 2">
    <name type="scientific">Mesorhizobium salmacidum</name>
    <dbReference type="NCBI Taxonomy" id="3015171"/>
    <lineage>
        <taxon>Bacteria</taxon>
        <taxon>Pseudomonadati</taxon>
        <taxon>Pseudomonadota</taxon>
        <taxon>Alphaproteobacteria</taxon>
        <taxon>Hyphomicrobiales</taxon>
        <taxon>Phyllobacteriaceae</taxon>
        <taxon>Mesorhizobium</taxon>
    </lineage>
</organism>
<accession>A0ABU8L3S9</accession>
<protein>
    <recommendedName>
        <fullName evidence="3">Peptidase M48 domain-containing protein</fullName>
    </recommendedName>
</protein>
<proteinExistence type="predicted"/>
<dbReference type="EMBL" id="JAPYKS010000033">
    <property type="protein sequence ID" value="MEI9412633.1"/>
    <property type="molecule type" value="Genomic_DNA"/>
</dbReference>
<evidence type="ECO:0000313" key="1">
    <source>
        <dbReference type="EMBL" id="MEI9412633.1"/>
    </source>
</evidence>
<evidence type="ECO:0008006" key="3">
    <source>
        <dbReference type="Google" id="ProtNLM"/>
    </source>
</evidence>
<gene>
    <name evidence="1" type="ORF">O7A60_28360</name>
</gene>
<dbReference type="Proteomes" id="UP001387293">
    <property type="component" value="Unassembled WGS sequence"/>
</dbReference>
<dbReference type="RefSeq" id="WP_337109013.1">
    <property type="nucleotide sequence ID" value="NZ_JAPYKS010000033.1"/>
</dbReference>
<keyword evidence="2" id="KW-1185">Reference proteome</keyword>
<sequence length="299" mass="33042">MLAASSLLTSLGPTMLRSTTEGAYAAMSPPPSPTGPSPTLLTAPIELAGDWGRMLPGAAQQVVERMRHACLDSVRLLSDRQPTRLRIDEHTSGTPAIWLHPDGSSMAWIIVDIGERDWSKLAYQFGHELGHVMANSWQADAKPATPCQWLEEATVEAFSLRGLGRLAKSWKDAPPFAGDNAFGDAIARYRQDIIDRYAALAESQGLTRDATAWFADHRGEIEMPALNPFAQAMSLTILAEYDRAPDCVEALGALNRWPGRTSIPIAEYLRQWENSCKQLHASPQLPRRLQDLLRTQQFK</sequence>
<evidence type="ECO:0000313" key="2">
    <source>
        <dbReference type="Proteomes" id="UP001387293"/>
    </source>
</evidence>